<sequence>MADKLRAQQQLEQLQTRYVGVGHADTTKQYGSHFFSQLEWLSNVQRDSLAAYIGHPAMLEHFSVALNEPQERVRVQFIDKMIQPCGPPKDKEEI</sequence>
<dbReference type="AlphaFoldDB" id="A0AAD7VVD8"/>
<reference evidence="3" key="1">
    <citation type="submission" date="2023-03" db="EMBL/GenBank/DDBJ databases">
        <title>Near-Complete genome sequence of Lipomyces tetrasporous NRRL Y-64009, an oleaginous yeast capable of growing on lignocellulosic hydrolysates.</title>
        <authorList>
            <consortium name="Lawrence Berkeley National Laboratory"/>
            <person name="Jagtap S.S."/>
            <person name="Liu J.-J."/>
            <person name="Walukiewicz H.E."/>
            <person name="Pangilinan J."/>
            <person name="Lipzen A."/>
            <person name="Ahrendt S."/>
            <person name="Koriabine M."/>
            <person name="Cobaugh K."/>
            <person name="Salamov A."/>
            <person name="Yoshinaga Y."/>
            <person name="Ng V."/>
            <person name="Daum C."/>
            <person name="Grigoriev I.V."/>
            <person name="Slininger P.J."/>
            <person name="Dien B.S."/>
            <person name="Jin Y.-S."/>
            <person name="Rao C.V."/>
        </authorList>
    </citation>
    <scope>NUCLEOTIDE SEQUENCE</scope>
    <source>
        <strain evidence="3">NRRL Y-64009</strain>
    </source>
</reference>
<evidence type="ECO:0000256" key="2">
    <source>
        <dbReference type="PIRNR" id="PIRNR037010"/>
    </source>
</evidence>
<protein>
    <recommendedName>
        <fullName evidence="2">Splicing factor subunit</fullName>
    </recommendedName>
</protein>
<dbReference type="Pfam" id="PF07189">
    <property type="entry name" value="SF3b10"/>
    <property type="match status" value="1"/>
</dbReference>
<keyword evidence="4" id="KW-1185">Reference proteome</keyword>
<dbReference type="EMBL" id="JARPMG010000002">
    <property type="protein sequence ID" value="KAJ8102864.1"/>
    <property type="molecule type" value="Genomic_DNA"/>
</dbReference>
<name>A0AAD7VVD8_9ASCO</name>
<dbReference type="PANTHER" id="PTHR20978">
    <property type="entry name" value="SPLICING FACTOR 3B SUBUNIT 5"/>
    <property type="match status" value="1"/>
</dbReference>
<gene>
    <name evidence="3" type="ORF">POJ06DRAFT_265725</name>
</gene>
<dbReference type="PIRSF" id="PIRSF037010">
    <property type="entry name" value="Splicing_factor_3B_subunit_5"/>
    <property type="match status" value="1"/>
</dbReference>
<evidence type="ECO:0000313" key="4">
    <source>
        <dbReference type="Proteomes" id="UP001217417"/>
    </source>
</evidence>
<accession>A0AAD7VVD8</accession>
<dbReference type="GO" id="GO:0071011">
    <property type="term" value="C:precatalytic spliceosome"/>
    <property type="evidence" value="ECO:0007669"/>
    <property type="project" value="TreeGrafter"/>
</dbReference>
<organism evidence="3 4">
    <name type="scientific">Lipomyces tetrasporus</name>
    <dbReference type="NCBI Taxonomy" id="54092"/>
    <lineage>
        <taxon>Eukaryota</taxon>
        <taxon>Fungi</taxon>
        <taxon>Dikarya</taxon>
        <taxon>Ascomycota</taxon>
        <taxon>Saccharomycotina</taxon>
        <taxon>Lipomycetes</taxon>
        <taxon>Lipomycetales</taxon>
        <taxon>Lipomycetaceae</taxon>
        <taxon>Lipomyces</taxon>
    </lineage>
</organism>
<dbReference type="InterPro" id="IPR009846">
    <property type="entry name" value="SF3b5/RDS3-10"/>
</dbReference>
<dbReference type="GO" id="GO:0000398">
    <property type="term" value="P:mRNA splicing, via spliceosome"/>
    <property type="evidence" value="ECO:0007669"/>
    <property type="project" value="UniProtKB-UniRule"/>
</dbReference>
<evidence type="ECO:0000256" key="1">
    <source>
        <dbReference type="ARBA" id="ARBA00009568"/>
    </source>
</evidence>
<dbReference type="GeneID" id="80884269"/>
<evidence type="ECO:0000313" key="3">
    <source>
        <dbReference type="EMBL" id="KAJ8102864.1"/>
    </source>
</evidence>
<dbReference type="RefSeq" id="XP_056046314.1">
    <property type="nucleotide sequence ID" value="XM_056189103.1"/>
</dbReference>
<dbReference type="PANTHER" id="PTHR20978:SF0">
    <property type="entry name" value="SPLICING FACTOR 3B SUBUNIT 5"/>
    <property type="match status" value="1"/>
</dbReference>
<comment type="caution">
    <text evidence="3">The sequence shown here is derived from an EMBL/GenBank/DDBJ whole genome shotgun (WGS) entry which is preliminary data.</text>
</comment>
<comment type="similarity">
    <text evidence="1 2">Belongs to the SF3B5 family.</text>
</comment>
<dbReference type="GO" id="GO:0005686">
    <property type="term" value="C:U2 snRNP"/>
    <property type="evidence" value="ECO:0007669"/>
    <property type="project" value="TreeGrafter"/>
</dbReference>
<dbReference type="Proteomes" id="UP001217417">
    <property type="component" value="Unassembled WGS sequence"/>
</dbReference>
<proteinExistence type="inferred from homology"/>
<dbReference type="InterPro" id="IPR017089">
    <property type="entry name" value="Splicing_factor_3B_subunit_5"/>
</dbReference>